<dbReference type="STRING" id="6265.A0A0B2V1S9"/>
<dbReference type="Gene3D" id="3.90.70.10">
    <property type="entry name" value="Cysteine proteinases"/>
    <property type="match status" value="3"/>
</dbReference>
<dbReference type="Proteomes" id="UP000031036">
    <property type="component" value="Unassembled WGS sequence"/>
</dbReference>
<dbReference type="SUPFAM" id="SSF54001">
    <property type="entry name" value="Cysteine proteinases"/>
    <property type="match status" value="2"/>
</dbReference>
<feature type="region of interest" description="Disordered" evidence="7">
    <location>
        <begin position="752"/>
        <end position="797"/>
    </location>
</feature>
<keyword evidence="10" id="KW-0378">Hydrolase</keyword>
<evidence type="ECO:0000256" key="7">
    <source>
        <dbReference type="SAM" id="MobiDB-lite"/>
    </source>
</evidence>
<evidence type="ECO:0000313" key="11">
    <source>
        <dbReference type="Proteomes" id="UP000031036"/>
    </source>
</evidence>
<feature type="compositionally biased region" description="Low complexity" evidence="7">
    <location>
        <begin position="175"/>
        <end position="208"/>
    </location>
</feature>
<comment type="catalytic activity">
    <reaction evidence="1">
        <text>Thiol-dependent hydrolysis of ester, thioester, amide, peptide and isopeptide bonds formed by the C-terminal Gly of ubiquitin (a 76-residue protein attached to proteins as an intracellular targeting signal).</text>
        <dbReference type="EC" id="3.4.19.12"/>
    </reaction>
</comment>
<dbReference type="SUPFAM" id="SSF49764">
    <property type="entry name" value="HSP20-like chaperones"/>
    <property type="match status" value="1"/>
</dbReference>
<evidence type="ECO:0000259" key="8">
    <source>
        <dbReference type="PROSITE" id="PS50235"/>
    </source>
</evidence>
<dbReference type="PROSITE" id="PS01360">
    <property type="entry name" value="ZF_MYND_1"/>
    <property type="match status" value="1"/>
</dbReference>
<dbReference type="InterPro" id="IPR050185">
    <property type="entry name" value="Ub_carboxyl-term_hydrolase"/>
</dbReference>
<feature type="region of interest" description="Disordered" evidence="7">
    <location>
        <begin position="165"/>
        <end position="210"/>
    </location>
</feature>
<dbReference type="Pfam" id="PF00443">
    <property type="entry name" value="UCH"/>
    <property type="match status" value="2"/>
</dbReference>
<dbReference type="PROSITE" id="PS00973">
    <property type="entry name" value="USP_2"/>
    <property type="match status" value="1"/>
</dbReference>
<evidence type="ECO:0000256" key="1">
    <source>
        <dbReference type="ARBA" id="ARBA00000707"/>
    </source>
</evidence>
<evidence type="ECO:0000313" key="10">
    <source>
        <dbReference type="EMBL" id="KHN75503.1"/>
    </source>
</evidence>
<protein>
    <recommendedName>
        <fullName evidence="2">ubiquitinyl hydrolase 1</fullName>
        <ecNumber evidence="2">3.4.19.12</ecNumber>
    </recommendedName>
</protein>
<dbReference type="GO" id="GO:0016579">
    <property type="term" value="P:protein deubiquitination"/>
    <property type="evidence" value="ECO:0007669"/>
    <property type="project" value="InterPro"/>
</dbReference>
<dbReference type="OrthoDB" id="265776at2759"/>
<dbReference type="EMBL" id="JPKZ01002685">
    <property type="protein sequence ID" value="KHN75503.1"/>
    <property type="molecule type" value="Genomic_DNA"/>
</dbReference>
<evidence type="ECO:0000259" key="9">
    <source>
        <dbReference type="PROSITE" id="PS50865"/>
    </source>
</evidence>
<dbReference type="AlphaFoldDB" id="A0A0B2V1S9"/>
<dbReference type="Gene3D" id="2.60.40.790">
    <property type="match status" value="1"/>
</dbReference>
<dbReference type="GO" id="GO:0008270">
    <property type="term" value="F:zinc ion binding"/>
    <property type="evidence" value="ECO:0007669"/>
    <property type="project" value="UniProtKB-KW"/>
</dbReference>
<dbReference type="PROSITE" id="PS50235">
    <property type="entry name" value="USP_3"/>
    <property type="match status" value="1"/>
</dbReference>
<dbReference type="EC" id="3.4.19.12" evidence="2"/>
<dbReference type="InterPro" id="IPR028889">
    <property type="entry name" value="USP"/>
</dbReference>
<keyword evidence="11" id="KW-1185">Reference proteome</keyword>
<accession>A0A0B2V1S9</accession>
<keyword evidence="4 6" id="KW-0863">Zinc-finger</keyword>
<dbReference type="GO" id="GO:0004843">
    <property type="term" value="F:cysteine-type deubiquitinase activity"/>
    <property type="evidence" value="ECO:0007669"/>
    <property type="project" value="UniProtKB-EC"/>
</dbReference>
<organism evidence="10 11">
    <name type="scientific">Toxocara canis</name>
    <name type="common">Canine roundworm</name>
    <dbReference type="NCBI Taxonomy" id="6265"/>
    <lineage>
        <taxon>Eukaryota</taxon>
        <taxon>Metazoa</taxon>
        <taxon>Ecdysozoa</taxon>
        <taxon>Nematoda</taxon>
        <taxon>Chromadorea</taxon>
        <taxon>Rhabditida</taxon>
        <taxon>Spirurina</taxon>
        <taxon>Ascaridomorpha</taxon>
        <taxon>Ascaridoidea</taxon>
        <taxon>Toxocaridae</taxon>
        <taxon>Toxocara</taxon>
    </lineage>
</organism>
<dbReference type="InterPro" id="IPR001394">
    <property type="entry name" value="Peptidase_C19_UCH"/>
</dbReference>
<dbReference type="InterPro" id="IPR002893">
    <property type="entry name" value="Znf_MYND"/>
</dbReference>
<dbReference type="PANTHER" id="PTHR21646">
    <property type="entry name" value="UBIQUITIN CARBOXYL-TERMINAL HYDROLASE"/>
    <property type="match status" value="1"/>
</dbReference>
<evidence type="ECO:0000256" key="3">
    <source>
        <dbReference type="ARBA" id="ARBA00022723"/>
    </source>
</evidence>
<dbReference type="PANTHER" id="PTHR21646:SF74">
    <property type="entry name" value="UBIQUITIN CARBOXYL-TERMINAL HYDROLASE 19"/>
    <property type="match status" value="1"/>
</dbReference>
<dbReference type="OMA" id="KTKIEWR"/>
<evidence type="ECO:0000256" key="4">
    <source>
        <dbReference type="ARBA" id="ARBA00022771"/>
    </source>
</evidence>
<dbReference type="InterPro" id="IPR018200">
    <property type="entry name" value="USP_CS"/>
</dbReference>
<dbReference type="InterPro" id="IPR008978">
    <property type="entry name" value="HSP20-like_chaperone"/>
</dbReference>
<feature type="compositionally biased region" description="Low complexity" evidence="7">
    <location>
        <begin position="754"/>
        <end position="796"/>
    </location>
</feature>
<evidence type="ECO:0000256" key="5">
    <source>
        <dbReference type="ARBA" id="ARBA00022833"/>
    </source>
</evidence>
<evidence type="ECO:0000256" key="2">
    <source>
        <dbReference type="ARBA" id="ARBA00012759"/>
    </source>
</evidence>
<evidence type="ECO:0000256" key="6">
    <source>
        <dbReference type="PROSITE-ProRule" id="PRU00134"/>
    </source>
</evidence>
<keyword evidence="3" id="KW-0479">Metal-binding</keyword>
<comment type="caution">
    <text evidence="10">The sequence shown here is derived from an EMBL/GenBank/DDBJ whole genome shotgun (WGS) entry which is preliminary data.</text>
</comment>
<feature type="domain" description="MYND-type" evidence="9">
    <location>
        <begin position="667"/>
        <end position="706"/>
    </location>
</feature>
<sequence length="1186" mass="133821">MFLGELSRHIASRIGGLTTDYLSVKCLISGSHSLKYGDYKLSSEQHVVRVTHKDIFIDAVTFHPNSLQIDFHCLNESDPLLRKYGVDKSVPLVWHAELAGELVPEECEMRSGEREFVLKKRDPTQWTSGLLQCSSASAIGSPSTYATSRPSFSSRSATSYRYSNVSSLGSHAGLPPTGHSSASSGHHHTNTTAHAPPTYHRSSFSSSSRMDYSPHTFVPTGTTLYTAANYSPTTRSRSTSSLTRRSTSSSVLSVAPSPSSSSKTDRSERSDAATSSTLSAGKPPPPIPLMPPAIRPTAKVSPYEEKGMVVDPGFTGLRNIGNTCFMNATLQMLVNCKELQIFFTGWSRWAQKYAVNNPCVMTRKKTSDDRLVEHVPSYSYDDGLNWPSYDQLVVIRHDFLTTKRDYYKKDINPTNPLGFGGRLAEVFAEFMKQMWSGMNRAFEPTKVKELVAEKAPQFANFAQHDAHEFLSFLLDGLHEDLNRVLSKPYTTTVEANGRPDIEVANEAWGNHLLRNDSIFVDFFHGQLKSRLQCPRCEQVSITFDPFVYLAVPFPKEKRSSIIYFWPLDPCLKPIKFAIRYSADGTVSEMLDAVSQLVRVSPKSLRMVEVCNHRITRLFQPNISTSQITSTDTLYVFQVHDANDCNEETVELVVVQRLLFRKSLLRACANCHATDEKLKSCERCYDVLYCKKECQVDHWSKEHKFKCKLRTQAEAVGEPFIISLPKSKATYANIIRNLECRCRYSVNVFQPPVESNNNNNNNSTLSIDSSDTSGDGSLDLSPSPSLSSINANVSNANPCPPPAPVGVRVGVKRQMVLGEPRNKSRLHSKLFIVRRLQQPESIIGESLVDTQEPLDIPSGTFLSINWHNMKCGKDYLTVESKDEVDIDVENSALYQRTAQTMAANGSSASNPSLYDMLTMFSETERLKPEESWYCNKCKEHVEATKRLQLYRLPPILIIQLKRFVYTTSIMSMHRRSKDDRPVRYPINELDLSEFLSETAPNGQISWTVAGRLDTTILPSASKRGQRYSFLYCNKCKEHVEATKRLQLYRLPPILIIQLKRFVYTTSIMSMHRRSKDDRPVRYPINELDLSEFLSETAPNGQVTKYDLTGVVCHSGSSYFGHYISMGRLTGLDGKSTEIDWRNFDDSIVSRIGQSRVQNDDAYLLFYKQRDNQTQRLLKRRYGIDAKI</sequence>
<dbReference type="SUPFAM" id="SSF144232">
    <property type="entry name" value="HIT/MYND zinc finger-like"/>
    <property type="match status" value="1"/>
</dbReference>
<feature type="region of interest" description="Disordered" evidence="7">
    <location>
        <begin position="228"/>
        <end position="295"/>
    </location>
</feature>
<reference evidence="10 11" key="1">
    <citation type="submission" date="2014-11" db="EMBL/GenBank/DDBJ databases">
        <title>Genetic blueprint of the zoonotic pathogen Toxocara canis.</title>
        <authorList>
            <person name="Zhu X.-Q."/>
            <person name="Korhonen P.K."/>
            <person name="Cai H."/>
            <person name="Young N.D."/>
            <person name="Nejsum P."/>
            <person name="von Samson-Himmelstjerna G."/>
            <person name="Boag P.R."/>
            <person name="Tan P."/>
            <person name="Li Q."/>
            <person name="Min J."/>
            <person name="Yang Y."/>
            <person name="Wang X."/>
            <person name="Fang X."/>
            <person name="Hall R.S."/>
            <person name="Hofmann A."/>
            <person name="Sternberg P.W."/>
            <person name="Jex A.R."/>
            <person name="Gasser R.B."/>
        </authorList>
    </citation>
    <scope>NUCLEOTIDE SEQUENCE [LARGE SCALE GENOMIC DNA]</scope>
    <source>
        <strain evidence="10">PN_DK_2014</strain>
    </source>
</reference>
<feature type="compositionally biased region" description="Pro residues" evidence="7">
    <location>
        <begin position="282"/>
        <end position="294"/>
    </location>
</feature>
<dbReference type="Pfam" id="PF01753">
    <property type="entry name" value="zf-MYND"/>
    <property type="match status" value="1"/>
</dbReference>
<keyword evidence="5" id="KW-0862">Zinc</keyword>
<name>A0A0B2V1S9_TOXCA</name>
<dbReference type="PROSITE" id="PS00972">
    <property type="entry name" value="USP_1"/>
    <property type="match status" value="1"/>
</dbReference>
<dbReference type="PROSITE" id="PS50865">
    <property type="entry name" value="ZF_MYND_2"/>
    <property type="match status" value="1"/>
</dbReference>
<feature type="domain" description="USP" evidence="8">
    <location>
        <begin position="315"/>
        <end position="1168"/>
    </location>
</feature>
<proteinExistence type="predicted"/>
<dbReference type="InterPro" id="IPR038765">
    <property type="entry name" value="Papain-like_cys_pep_sf"/>
</dbReference>
<gene>
    <name evidence="10" type="primary">USP19</name>
    <name evidence="10" type="ORF">Tcan_04084</name>
</gene>
<feature type="compositionally biased region" description="Low complexity" evidence="7">
    <location>
        <begin position="231"/>
        <end position="262"/>
    </location>
</feature>